<dbReference type="EMBL" id="CP012831">
    <property type="protein sequence ID" value="ALI11123.1"/>
    <property type="molecule type" value="Genomic_DNA"/>
</dbReference>
<evidence type="ECO:0008006" key="4">
    <source>
        <dbReference type="Google" id="ProtNLM"/>
    </source>
</evidence>
<feature type="chain" id="PRO_5006041118" description="Halovibrin HvnA" evidence="1">
    <location>
        <begin position="19"/>
        <end position="530"/>
    </location>
</feature>
<dbReference type="Proteomes" id="UP000059425">
    <property type="component" value="Chromosome"/>
</dbReference>
<reference evidence="3" key="1">
    <citation type="submission" date="2015-09" db="EMBL/GenBank/DDBJ databases">
        <title>Whole genome sequence of Pseudomonas fluorescens FW300-N2C3.</title>
        <authorList>
            <person name="Ray J."/>
            <person name="Melnyk R."/>
            <person name="Deutschbauer A."/>
        </authorList>
    </citation>
    <scope>NUCLEOTIDE SEQUENCE [LARGE SCALE GENOMIC DNA]</scope>
    <source>
        <strain evidence="3">FW300-N2C3</strain>
    </source>
</reference>
<reference evidence="2 3" key="2">
    <citation type="journal article" date="2018" name="Nature">
        <title>Mutant phenotypes for thousands of bacterial genes of unknown function.</title>
        <authorList>
            <person name="Price M.N."/>
            <person name="Wetmore K.M."/>
            <person name="Waters R.J."/>
            <person name="Callaghan M."/>
            <person name="Ray J."/>
            <person name="Liu H."/>
            <person name="Kuehl J.V."/>
            <person name="Melnyk R.A."/>
            <person name="Lamson J.S."/>
            <person name="Suh Y."/>
            <person name="Carlson H.K."/>
            <person name="Esquivel Z."/>
            <person name="Sadeeshkumar H."/>
            <person name="Chakraborty R."/>
            <person name="Zane G.M."/>
            <person name="Rubin B.E."/>
            <person name="Wall J.D."/>
            <person name="Visel A."/>
            <person name="Bristow J."/>
            <person name="Blow M.J."/>
            <person name="Arkin A.P."/>
            <person name="Deutschbauer A.M."/>
        </authorList>
    </citation>
    <scope>NUCLEOTIDE SEQUENCE [LARGE SCALE GENOMIC DNA]</scope>
    <source>
        <strain evidence="2 3">FW300-N2C3</strain>
    </source>
</reference>
<evidence type="ECO:0000313" key="3">
    <source>
        <dbReference type="Proteomes" id="UP000059425"/>
    </source>
</evidence>
<dbReference type="AlphaFoldDB" id="A0A0N9XH48"/>
<protein>
    <recommendedName>
        <fullName evidence="4">Halovibrin HvnA</fullName>
    </recommendedName>
</protein>
<evidence type="ECO:0000313" key="2">
    <source>
        <dbReference type="EMBL" id="ALI11123.1"/>
    </source>
</evidence>
<gene>
    <name evidence="2" type="ORF">AO356_23025</name>
</gene>
<evidence type="ECO:0000256" key="1">
    <source>
        <dbReference type="SAM" id="SignalP"/>
    </source>
</evidence>
<keyword evidence="1" id="KW-0732">Signal</keyword>
<organism evidence="2 3">
    <name type="scientific">Pseudomonas fluorescens</name>
    <dbReference type="NCBI Taxonomy" id="294"/>
    <lineage>
        <taxon>Bacteria</taxon>
        <taxon>Pseudomonadati</taxon>
        <taxon>Pseudomonadota</taxon>
        <taxon>Gammaproteobacteria</taxon>
        <taxon>Pseudomonadales</taxon>
        <taxon>Pseudomonadaceae</taxon>
        <taxon>Pseudomonas</taxon>
    </lineage>
</organism>
<feature type="signal peptide" evidence="1">
    <location>
        <begin position="1"/>
        <end position="18"/>
    </location>
</feature>
<sequence length="530" mass="57352">MLALLLSIAALAAMTVKAATGPEVAQLLNRNFQFTPSECAAQKPAHACSGVLARGSSPGRFWEVDPVSSQLGAQSFTYLRADLGTRSLAQPNGVLLSDGFTAISQGKTLDVLCAYPFPFTLQANRPDFGCGWIAANATADSSSCAVQGVSDAQGWLEHFRRQNQQPTAQCSLSSLEPEPFKASLVAHEGLDSTWSVKPMQVQVRNWDASAPRQMPMLGLFYDVTQAGALLGALKDQRDYFNATGDWLPILRMDLSRAPEAVFGFNLQDQLYIGHQVAAKMNARFDATAATCRDEQPAFKCNGVLIRAADASPNFHAWNPSDNSIGRNGISFSYIRADVGTVRLAGTQGYTLKETFAPTGHPVTLRCAYPANAGTNAIPDSCRASCRSLGVITVAAWRSRYASTPHTSCAFEMTPGAFQLSVDVRQSITHSSYVGAWNEIIIAVWPNDIPRELPIEAFFYTSGNATGLANARFIQRDYLEQTALFLPIVRLNLAAPQVHPFAFDAQDQTVQGTSMQTLTEGITPNPNPQGW</sequence>
<name>A0A0N9XH48_PSEFL</name>
<proteinExistence type="predicted"/>
<accession>A0A0N9XH48</accession>